<feature type="transmembrane region" description="Helical" evidence="1">
    <location>
        <begin position="31"/>
        <end position="51"/>
    </location>
</feature>
<feature type="transmembrane region" description="Helical" evidence="1">
    <location>
        <begin position="218"/>
        <end position="239"/>
    </location>
</feature>
<accession>A0A8D8WXS6</accession>
<name>A0A8D8WXS6_9HEMI</name>
<evidence type="ECO:0000256" key="1">
    <source>
        <dbReference type="SAM" id="Phobius"/>
    </source>
</evidence>
<keyword evidence="1" id="KW-0472">Membrane</keyword>
<evidence type="ECO:0000313" key="2">
    <source>
        <dbReference type="EMBL" id="CAG6675093.1"/>
    </source>
</evidence>
<organism evidence="2">
    <name type="scientific">Cacopsylla melanoneura</name>
    <dbReference type="NCBI Taxonomy" id="428564"/>
    <lineage>
        <taxon>Eukaryota</taxon>
        <taxon>Metazoa</taxon>
        <taxon>Ecdysozoa</taxon>
        <taxon>Arthropoda</taxon>
        <taxon>Hexapoda</taxon>
        <taxon>Insecta</taxon>
        <taxon>Pterygota</taxon>
        <taxon>Neoptera</taxon>
        <taxon>Paraneoptera</taxon>
        <taxon>Hemiptera</taxon>
        <taxon>Sternorrhyncha</taxon>
        <taxon>Psylloidea</taxon>
        <taxon>Psyllidae</taxon>
        <taxon>Psyllinae</taxon>
        <taxon>Cacopsylla</taxon>
    </lineage>
</organism>
<dbReference type="AlphaFoldDB" id="A0A8D8WXS6"/>
<sequence>MGSLGTDQHQSQTFCSLCHYQSKMFQNRIHIFLLFYSIMSFDRNFPLVFFRLVLQVSQMFHIGDPENVRSFVFPVVHMNAFHMGFVLLFLRPFFNGRVELTGIIHWWLQSSGQVPVFVVENSPIIFMVISGDPFVPGLLVNHVNPNGFAIRLFGYFTPVCLEHIIQRILDTQFVSHPRYNFQRVFRGFLTLPFSVDEHVTVVVVSGGHVNLTMSIPGVFFCSCFLLVFVGVVLLVGLLLRVGILY</sequence>
<proteinExistence type="predicted"/>
<feature type="transmembrane region" description="Helical" evidence="1">
    <location>
        <begin position="71"/>
        <end position="90"/>
    </location>
</feature>
<keyword evidence="1" id="KW-0812">Transmembrane</keyword>
<keyword evidence="1" id="KW-1133">Transmembrane helix</keyword>
<protein>
    <submittedName>
        <fullName evidence="2">Uncharacterized protein</fullName>
    </submittedName>
</protein>
<reference evidence="2" key="1">
    <citation type="submission" date="2021-05" db="EMBL/GenBank/DDBJ databases">
        <authorList>
            <person name="Alioto T."/>
            <person name="Alioto T."/>
            <person name="Gomez Garrido J."/>
        </authorList>
    </citation>
    <scope>NUCLEOTIDE SEQUENCE</scope>
</reference>
<dbReference type="EMBL" id="HBUF01235573">
    <property type="protein sequence ID" value="CAG6675093.1"/>
    <property type="molecule type" value="Transcribed_RNA"/>
</dbReference>